<dbReference type="AlphaFoldDB" id="A0A446BLA9"/>
<sequence length="55" mass="6377">MCFFSVLFCRSSKPKPSTGTSNDHPRPYEHKRDPRLKNARIVEPLTEQQAEFGLE</sequence>
<protein>
    <submittedName>
        <fullName evidence="2">49d8d6d3-f96b-40b0-8587-27d44f744549</fullName>
    </submittedName>
</protein>
<gene>
    <name evidence="2" type="ORF">TT172_LOCUS5700</name>
</gene>
<reference evidence="2 3" key="1">
    <citation type="submission" date="2018-04" db="EMBL/GenBank/DDBJ databases">
        <authorList>
            <person name="Huttner S."/>
            <person name="Dainat J."/>
        </authorList>
    </citation>
    <scope>NUCLEOTIDE SEQUENCE [LARGE SCALE GENOMIC DNA]</scope>
</reference>
<evidence type="ECO:0000313" key="2">
    <source>
        <dbReference type="EMBL" id="SPQ23281.1"/>
    </source>
</evidence>
<accession>A0A446BLA9</accession>
<proteinExistence type="predicted"/>
<dbReference type="Proteomes" id="UP000289323">
    <property type="component" value="Unassembled WGS sequence"/>
</dbReference>
<evidence type="ECO:0000256" key="1">
    <source>
        <dbReference type="SAM" id="MobiDB-lite"/>
    </source>
</evidence>
<feature type="region of interest" description="Disordered" evidence="1">
    <location>
        <begin position="11"/>
        <end position="55"/>
    </location>
</feature>
<evidence type="ECO:0000313" key="3">
    <source>
        <dbReference type="Proteomes" id="UP000289323"/>
    </source>
</evidence>
<organism evidence="2 3">
    <name type="scientific">Thermothielavioides terrestris</name>
    <dbReference type="NCBI Taxonomy" id="2587410"/>
    <lineage>
        <taxon>Eukaryota</taxon>
        <taxon>Fungi</taxon>
        <taxon>Dikarya</taxon>
        <taxon>Ascomycota</taxon>
        <taxon>Pezizomycotina</taxon>
        <taxon>Sordariomycetes</taxon>
        <taxon>Sordariomycetidae</taxon>
        <taxon>Sordariales</taxon>
        <taxon>Chaetomiaceae</taxon>
        <taxon>Thermothielavioides</taxon>
    </lineage>
</organism>
<dbReference type="EMBL" id="OUUZ01000010">
    <property type="protein sequence ID" value="SPQ23281.1"/>
    <property type="molecule type" value="Genomic_DNA"/>
</dbReference>
<feature type="compositionally biased region" description="Basic and acidic residues" evidence="1">
    <location>
        <begin position="23"/>
        <end position="36"/>
    </location>
</feature>
<name>A0A446BLA9_9PEZI</name>